<dbReference type="EMBL" id="CP073249">
    <property type="protein sequence ID" value="QUF03389.1"/>
    <property type="molecule type" value="Genomic_DNA"/>
</dbReference>
<evidence type="ECO:0000313" key="3">
    <source>
        <dbReference type="EMBL" id="QUF03389.1"/>
    </source>
</evidence>
<reference evidence="3" key="1">
    <citation type="submission" date="2021-04" db="EMBL/GenBank/DDBJ databases">
        <title>Genomic sequence of Actinosynnema pretiosum subsp. pretiosum ATCC 31280 (C-14919).</title>
        <authorList>
            <person name="Bai L."/>
            <person name="Wang X."/>
            <person name="Xiao Y."/>
        </authorList>
    </citation>
    <scope>NUCLEOTIDE SEQUENCE</scope>
    <source>
        <strain evidence="3">ATCC 31280</strain>
    </source>
</reference>
<accession>A0AA45L4P1</accession>
<proteinExistence type="predicted"/>
<protein>
    <submittedName>
        <fullName evidence="3">Uncharacterized protein</fullName>
    </submittedName>
</protein>
<organism evidence="3 4">
    <name type="scientific">Actinosynnema pretiosum subsp. pretiosum</name>
    <dbReference type="NCBI Taxonomy" id="103721"/>
    <lineage>
        <taxon>Bacteria</taxon>
        <taxon>Bacillati</taxon>
        <taxon>Actinomycetota</taxon>
        <taxon>Actinomycetes</taxon>
        <taxon>Pseudonocardiales</taxon>
        <taxon>Pseudonocardiaceae</taxon>
        <taxon>Actinosynnema</taxon>
    </lineage>
</organism>
<name>A0AA45L4P1_9PSEU</name>
<dbReference type="AlphaFoldDB" id="A0AA45L4P1"/>
<evidence type="ECO:0000256" key="1">
    <source>
        <dbReference type="SAM" id="MobiDB-lite"/>
    </source>
</evidence>
<evidence type="ECO:0000313" key="4">
    <source>
        <dbReference type="Proteomes" id="UP000677152"/>
    </source>
</evidence>
<feature type="region of interest" description="Disordered" evidence="1">
    <location>
        <begin position="1"/>
        <end position="31"/>
    </location>
</feature>
<feature type="transmembrane region" description="Helical" evidence="2">
    <location>
        <begin position="47"/>
        <end position="66"/>
    </location>
</feature>
<feature type="compositionally biased region" description="Gly residues" evidence="1">
    <location>
        <begin position="10"/>
        <end position="25"/>
    </location>
</feature>
<sequence length="76" mass="7006">MNEARAGVSAAGGAGSAAGARGGSVDGDPAGRMLVRRRAGAGARARALAGLSLAVGGAAVVAAGLMDTTVSAPGMQ</sequence>
<gene>
    <name evidence="3" type="ORF">KCV87_28890</name>
</gene>
<keyword evidence="2" id="KW-0812">Transmembrane</keyword>
<keyword evidence="2" id="KW-0472">Membrane</keyword>
<keyword evidence="2" id="KW-1133">Transmembrane helix</keyword>
<dbReference type="Proteomes" id="UP000677152">
    <property type="component" value="Chromosome"/>
</dbReference>
<evidence type="ECO:0000256" key="2">
    <source>
        <dbReference type="SAM" id="Phobius"/>
    </source>
</evidence>